<feature type="transmembrane region" description="Helical" evidence="2">
    <location>
        <begin position="139"/>
        <end position="162"/>
    </location>
</feature>
<sequence>MSNDSDSTRMPSGESPLSAGSDSAEAVPPPGEPRTAGAAPGDPDAASRWELWREAAARRFARSAAGEQPRAALQRRDPFESAAALREWVAEAVRGLLDIRFRREVTLTLLPLAYLLGLAFAFAVPIALTVSLWQLSAVLGVLAALVAVPLGLTIAAAVRLVLEFLVNAARLAGRVEHISDLADDLFQVLSDVAEPVNQLSEDVRAVQFWRFRRGSRK</sequence>
<keyword evidence="2" id="KW-0472">Membrane</keyword>
<dbReference type="Proteomes" id="UP001595696">
    <property type="component" value="Unassembled WGS sequence"/>
</dbReference>
<keyword evidence="4" id="KW-1185">Reference proteome</keyword>
<proteinExistence type="predicted"/>
<gene>
    <name evidence="3" type="ORF">ACFO0B_18075</name>
</gene>
<dbReference type="Pfam" id="PF14110">
    <property type="entry name" value="DUF4282"/>
    <property type="match status" value="1"/>
</dbReference>
<accession>A0ABV8DVH5</accession>
<organism evidence="3 4">
    <name type="scientific">Nocardia jiangsuensis</name>
    <dbReference type="NCBI Taxonomy" id="1691563"/>
    <lineage>
        <taxon>Bacteria</taxon>
        <taxon>Bacillati</taxon>
        <taxon>Actinomycetota</taxon>
        <taxon>Actinomycetes</taxon>
        <taxon>Mycobacteriales</taxon>
        <taxon>Nocardiaceae</taxon>
        <taxon>Nocardia</taxon>
    </lineage>
</organism>
<reference evidence="4" key="1">
    <citation type="journal article" date="2019" name="Int. J. Syst. Evol. Microbiol.">
        <title>The Global Catalogue of Microorganisms (GCM) 10K type strain sequencing project: providing services to taxonomists for standard genome sequencing and annotation.</title>
        <authorList>
            <consortium name="The Broad Institute Genomics Platform"/>
            <consortium name="The Broad Institute Genome Sequencing Center for Infectious Disease"/>
            <person name="Wu L."/>
            <person name="Ma J."/>
        </authorList>
    </citation>
    <scope>NUCLEOTIDE SEQUENCE [LARGE SCALE GENOMIC DNA]</scope>
    <source>
        <strain evidence="4">CGMCC 4.7330</strain>
    </source>
</reference>
<evidence type="ECO:0000313" key="3">
    <source>
        <dbReference type="EMBL" id="MFC3963903.1"/>
    </source>
</evidence>
<comment type="caution">
    <text evidence="3">The sequence shown here is derived from an EMBL/GenBank/DDBJ whole genome shotgun (WGS) entry which is preliminary data.</text>
</comment>
<keyword evidence="2" id="KW-0812">Transmembrane</keyword>
<evidence type="ECO:0000256" key="1">
    <source>
        <dbReference type="SAM" id="MobiDB-lite"/>
    </source>
</evidence>
<keyword evidence="2" id="KW-1133">Transmembrane helix</keyword>
<evidence type="ECO:0000313" key="4">
    <source>
        <dbReference type="Proteomes" id="UP001595696"/>
    </source>
</evidence>
<dbReference type="RefSeq" id="WP_378613633.1">
    <property type="nucleotide sequence ID" value="NZ_JBHSAX010000014.1"/>
</dbReference>
<protein>
    <submittedName>
        <fullName evidence="3">DUF4282 domain-containing protein</fullName>
    </submittedName>
</protein>
<feature type="compositionally biased region" description="Polar residues" evidence="1">
    <location>
        <begin position="1"/>
        <end position="10"/>
    </location>
</feature>
<evidence type="ECO:0000256" key="2">
    <source>
        <dbReference type="SAM" id="Phobius"/>
    </source>
</evidence>
<dbReference type="InterPro" id="IPR025557">
    <property type="entry name" value="DUF4282"/>
</dbReference>
<feature type="transmembrane region" description="Helical" evidence="2">
    <location>
        <begin position="109"/>
        <end position="133"/>
    </location>
</feature>
<feature type="region of interest" description="Disordered" evidence="1">
    <location>
        <begin position="1"/>
        <end position="44"/>
    </location>
</feature>
<dbReference type="EMBL" id="JBHSAX010000014">
    <property type="protein sequence ID" value="MFC3963903.1"/>
    <property type="molecule type" value="Genomic_DNA"/>
</dbReference>
<name>A0ABV8DVH5_9NOCA</name>